<name>A0A318JEV6_9NEIS</name>
<evidence type="ECO:0000313" key="3">
    <source>
        <dbReference type="EMBL" id="PXX46316.1"/>
    </source>
</evidence>
<evidence type="ECO:0000256" key="1">
    <source>
        <dbReference type="SAM" id="MobiDB-lite"/>
    </source>
</evidence>
<dbReference type="Proteomes" id="UP000248395">
    <property type="component" value="Unassembled WGS sequence"/>
</dbReference>
<protein>
    <recommendedName>
        <fullName evidence="5">DUF1318 domain-containing protein</fullName>
    </recommendedName>
</protein>
<evidence type="ECO:0008006" key="5">
    <source>
        <dbReference type="Google" id="ProtNLM"/>
    </source>
</evidence>
<feature type="signal peptide" evidence="2">
    <location>
        <begin position="1"/>
        <end position="24"/>
    </location>
</feature>
<dbReference type="EMBL" id="QJKC01000009">
    <property type="protein sequence ID" value="PXX46316.1"/>
    <property type="molecule type" value="Genomic_DNA"/>
</dbReference>
<comment type="caution">
    <text evidence="3">The sequence shown here is derived from an EMBL/GenBank/DDBJ whole genome shotgun (WGS) entry which is preliminary data.</text>
</comment>
<feature type="chain" id="PRO_5016271949" description="DUF1318 domain-containing protein" evidence="2">
    <location>
        <begin position="25"/>
        <end position="76"/>
    </location>
</feature>
<evidence type="ECO:0000313" key="4">
    <source>
        <dbReference type="Proteomes" id="UP000248395"/>
    </source>
</evidence>
<gene>
    <name evidence="3" type="ORF">DFR38_109158</name>
</gene>
<keyword evidence="2" id="KW-0732">Signal</keyword>
<feature type="region of interest" description="Disordered" evidence="1">
    <location>
        <begin position="43"/>
        <end position="76"/>
    </location>
</feature>
<dbReference type="AlphaFoldDB" id="A0A318JEV6"/>
<accession>A0A318JEV6</accession>
<keyword evidence="4" id="KW-1185">Reference proteome</keyword>
<organism evidence="3 4">
    <name type="scientific">Aquitalea magnusonii</name>
    <dbReference type="NCBI Taxonomy" id="332411"/>
    <lineage>
        <taxon>Bacteria</taxon>
        <taxon>Pseudomonadati</taxon>
        <taxon>Pseudomonadota</taxon>
        <taxon>Betaproteobacteria</taxon>
        <taxon>Neisseriales</taxon>
        <taxon>Chromobacteriaceae</taxon>
        <taxon>Aquitalea</taxon>
    </lineage>
</organism>
<reference evidence="3 4" key="1">
    <citation type="submission" date="2018-05" db="EMBL/GenBank/DDBJ databases">
        <title>Genomic Encyclopedia of Type Strains, Phase IV (KMG-IV): sequencing the most valuable type-strain genomes for metagenomic binning, comparative biology and taxonomic classification.</title>
        <authorList>
            <person name="Goeker M."/>
        </authorList>
    </citation>
    <scope>NUCLEOTIDE SEQUENCE [LARGE SCALE GENOMIC DNA]</scope>
    <source>
        <strain evidence="3 4">DSM 25134</strain>
    </source>
</reference>
<evidence type="ECO:0000256" key="2">
    <source>
        <dbReference type="SAM" id="SignalP"/>
    </source>
</evidence>
<sequence length="76" mass="7949">MPEIMIMKKSLILLLFAICLPGLAAVVQAAERGGNGADVREARQLAAQSTQQATPLAGYTVPDGASTPMRRPAGEK</sequence>
<proteinExistence type="predicted"/>